<dbReference type="OrthoDB" id="4934715at2759"/>
<comment type="caution">
    <text evidence="5">The sequence shown here is derived from an EMBL/GenBank/DDBJ whole genome shotgun (WGS) entry which is preliminary data.</text>
</comment>
<evidence type="ECO:0000256" key="2">
    <source>
        <dbReference type="ARBA" id="ARBA00023242"/>
    </source>
</evidence>
<evidence type="ECO:0000313" key="5">
    <source>
        <dbReference type="EMBL" id="KEZ45461.1"/>
    </source>
</evidence>
<dbReference type="HOGENOM" id="CLU_007426_4_0_1"/>
<dbReference type="OMA" id="YIDGAHW"/>
<dbReference type="GO" id="GO:0005634">
    <property type="term" value="C:nucleus"/>
    <property type="evidence" value="ECO:0007669"/>
    <property type="project" value="UniProtKB-SubCell"/>
</dbReference>
<feature type="compositionally biased region" description="Polar residues" evidence="3">
    <location>
        <begin position="121"/>
        <end position="132"/>
    </location>
</feature>
<dbReference type="GO" id="GO:0006351">
    <property type="term" value="P:DNA-templated transcription"/>
    <property type="evidence" value="ECO:0007669"/>
    <property type="project" value="InterPro"/>
</dbReference>
<dbReference type="InterPro" id="IPR007219">
    <property type="entry name" value="XnlR_reg_dom"/>
</dbReference>
<dbReference type="AlphaFoldDB" id="A0A084GDP9"/>
<gene>
    <name evidence="5" type="ORF">SAPIO_CDS1774</name>
</gene>
<sequence length="763" mass="86401">MSNVDGRIPASAVSQGPGVGSAARSRMPQTTSESGPKKRNRIRLKCNRSQPCDQCVKRNITSTCVYVPYSYPRDVLRAHAAASQRGGRSPPIDISGQERLRHLEHLVAVMRRQLAERGVNTDETPSNKSGGSRATAESKLPETPGDLTGVTVTTPAGSLVGDLRFVDAANWEAILDDVTTLTNELKTTDDDPDDIDASADPFVSASGPVLLSGSWVQASVTDMLYDYMPPREVTDRLIARFFRGKEPAWLMFHVPTFMKQYEEFWEAPHTYSLTWVGLLFIMIAHAALFCLRGDEEVPGNLGPPMNVCDVYRIRSAHCLALDDVTKPGKYKVEALILYFGIEYLRLSDASRGTSILMTMTVRLAMHMGLHRDPRHYKDLSIFETEMRRRLWTLLTEIDLLVAFQFGLPANVQPRYFDTGLPRNLLDEDFDESTTELPPERPQTERTPALYTIVKSRLVAAFADILSTVTSRDQPTYGEVLRLDKKLEDAHEAIPPLLRMRSFSLSIPDPVDLIMQRLWIELMYQKARIVLHRRYFTIARTDNRYRYSHFACIDASTMILQHQFDIHNEMLPGGRLSKERWFLSSLSTHDFLLANMMFCLELSYLLRKEDNNDMDTTPEPINKERLLSIIRTSRNIWQVRCHESSEAIRAFKILSRMLTISTGVQYDGAPDTGPMADIRPEQRPSYQFAHGINLRDFAEQHSRQQFVGQTQMSWAAPQVAQPAMPVPWPEQPTAMPMAEPMGETVPGLDWVRLIFPSTLTFAQG</sequence>
<organism evidence="5 6">
    <name type="scientific">Pseudallescheria apiosperma</name>
    <name type="common">Scedosporium apiospermum</name>
    <dbReference type="NCBI Taxonomy" id="563466"/>
    <lineage>
        <taxon>Eukaryota</taxon>
        <taxon>Fungi</taxon>
        <taxon>Dikarya</taxon>
        <taxon>Ascomycota</taxon>
        <taxon>Pezizomycotina</taxon>
        <taxon>Sordariomycetes</taxon>
        <taxon>Hypocreomycetidae</taxon>
        <taxon>Microascales</taxon>
        <taxon>Microascaceae</taxon>
        <taxon>Scedosporium</taxon>
    </lineage>
</organism>
<dbReference type="PANTHER" id="PTHR31001:SF49">
    <property type="entry name" value="ZN(II)2CYS6 TRANSCRIPTION FACTOR (EUROFUNG)"/>
    <property type="match status" value="1"/>
</dbReference>
<feature type="region of interest" description="Disordered" evidence="3">
    <location>
        <begin position="115"/>
        <end position="153"/>
    </location>
</feature>
<dbReference type="RefSeq" id="XP_016645260.1">
    <property type="nucleotide sequence ID" value="XM_016784963.1"/>
</dbReference>
<dbReference type="CDD" id="cd12148">
    <property type="entry name" value="fungal_TF_MHR"/>
    <property type="match status" value="1"/>
</dbReference>
<dbReference type="KEGG" id="sapo:SAPIO_CDS1774"/>
<dbReference type="PANTHER" id="PTHR31001">
    <property type="entry name" value="UNCHARACTERIZED TRANSCRIPTIONAL REGULATORY PROTEIN"/>
    <property type="match status" value="1"/>
</dbReference>
<evidence type="ECO:0000259" key="4">
    <source>
        <dbReference type="SMART" id="SM00906"/>
    </source>
</evidence>
<keyword evidence="6" id="KW-1185">Reference proteome</keyword>
<comment type="subcellular location">
    <subcellularLocation>
        <location evidence="1">Nucleus</location>
    </subcellularLocation>
</comment>
<feature type="domain" description="Xylanolytic transcriptional activator regulatory" evidence="4">
    <location>
        <begin position="353"/>
        <end position="427"/>
    </location>
</feature>
<evidence type="ECO:0000313" key="6">
    <source>
        <dbReference type="Proteomes" id="UP000028545"/>
    </source>
</evidence>
<dbReference type="SMART" id="SM00906">
    <property type="entry name" value="Fungal_trans"/>
    <property type="match status" value="1"/>
</dbReference>
<protein>
    <recommendedName>
        <fullName evidence="4">Xylanolytic transcriptional activator regulatory domain-containing protein</fullName>
    </recommendedName>
</protein>
<evidence type="ECO:0000256" key="3">
    <source>
        <dbReference type="SAM" id="MobiDB-lite"/>
    </source>
</evidence>
<dbReference type="InterPro" id="IPR050613">
    <property type="entry name" value="Sec_Metabolite_Reg"/>
</dbReference>
<dbReference type="VEuPathDB" id="FungiDB:SAPIO_CDS1774"/>
<feature type="region of interest" description="Disordered" evidence="3">
    <location>
        <begin position="1"/>
        <end position="42"/>
    </location>
</feature>
<dbReference type="Proteomes" id="UP000028545">
    <property type="component" value="Unassembled WGS sequence"/>
</dbReference>
<evidence type="ECO:0000256" key="1">
    <source>
        <dbReference type="ARBA" id="ARBA00004123"/>
    </source>
</evidence>
<accession>A0A084GDP9</accession>
<name>A0A084GDP9_PSEDA</name>
<dbReference type="GO" id="GO:0008270">
    <property type="term" value="F:zinc ion binding"/>
    <property type="evidence" value="ECO:0007669"/>
    <property type="project" value="InterPro"/>
</dbReference>
<dbReference type="GO" id="GO:0003677">
    <property type="term" value="F:DNA binding"/>
    <property type="evidence" value="ECO:0007669"/>
    <property type="project" value="InterPro"/>
</dbReference>
<reference evidence="5 6" key="1">
    <citation type="journal article" date="2014" name="Genome Announc.">
        <title>Draft genome sequence of the pathogenic fungus Scedosporium apiospermum.</title>
        <authorList>
            <person name="Vandeputte P."/>
            <person name="Ghamrawi S."/>
            <person name="Rechenmann M."/>
            <person name="Iltis A."/>
            <person name="Giraud S."/>
            <person name="Fleury M."/>
            <person name="Thornton C."/>
            <person name="Delhaes L."/>
            <person name="Meyer W."/>
            <person name="Papon N."/>
            <person name="Bouchara J.P."/>
        </authorList>
    </citation>
    <scope>NUCLEOTIDE SEQUENCE [LARGE SCALE GENOMIC DNA]</scope>
    <source>
        <strain evidence="5 6">IHEM 14462</strain>
    </source>
</reference>
<dbReference type="Pfam" id="PF04082">
    <property type="entry name" value="Fungal_trans"/>
    <property type="match status" value="1"/>
</dbReference>
<keyword evidence="2" id="KW-0539">Nucleus</keyword>
<proteinExistence type="predicted"/>
<dbReference type="EMBL" id="JOWA01000077">
    <property type="protein sequence ID" value="KEZ45461.1"/>
    <property type="molecule type" value="Genomic_DNA"/>
</dbReference>
<dbReference type="GeneID" id="27720846"/>